<dbReference type="AlphaFoldDB" id="A0AAD6WQN6"/>
<comment type="caution">
    <text evidence="3">The sequence shown here is derived from an EMBL/GenBank/DDBJ whole genome shotgun (WGS) entry which is preliminary data.</text>
</comment>
<evidence type="ECO:0000313" key="4">
    <source>
        <dbReference type="Proteomes" id="UP001218188"/>
    </source>
</evidence>
<accession>A0AAD6WQN6</accession>
<evidence type="ECO:0000256" key="2">
    <source>
        <dbReference type="SAM" id="SignalP"/>
    </source>
</evidence>
<keyword evidence="4" id="KW-1185">Reference proteome</keyword>
<dbReference type="EMBL" id="JARJCM010000227">
    <property type="protein sequence ID" value="KAJ7021622.1"/>
    <property type="molecule type" value="Genomic_DNA"/>
</dbReference>
<dbReference type="Proteomes" id="UP001218188">
    <property type="component" value="Unassembled WGS sequence"/>
</dbReference>
<sequence>MPRAFLWFFLGAGVGTWWLSEKKNGHVAYQCQRRLGPASSQAGTQMINSSEKMQHADAAPYQRDWEPERTRVRQFSRDAGDTFVELSETTLNSILQATEALKVKITEQRALREEERRMEEERRRGIPPRYV</sequence>
<feature type="signal peptide" evidence="2">
    <location>
        <begin position="1"/>
        <end position="16"/>
    </location>
</feature>
<proteinExistence type="predicted"/>
<name>A0AAD6WQN6_9AGAR</name>
<feature type="chain" id="PRO_5042112985" evidence="2">
    <location>
        <begin position="17"/>
        <end position="131"/>
    </location>
</feature>
<protein>
    <submittedName>
        <fullName evidence="3">Uncharacterized protein</fullName>
    </submittedName>
</protein>
<feature type="region of interest" description="Disordered" evidence="1">
    <location>
        <begin position="49"/>
        <end position="69"/>
    </location>
</feature>
<feature type="region of interest" description="Disordered" evidence="1">
    <location>
        <begin position="110"/>
        <end position="131"/>
    </location>
</feature>
<feature type="compositionally biased region" description="Basic and acidic residues" evidence="1">
    <location>
        <begin position="110"/>
        <end position="124"/>
    </location>
</feature>
<gene>
    <name evidence="3" type="ORF">C8F04DRAFT_1140359</name>
</gene>
<organism evidence="3 4">
    <name type="scientific">Mycena alexandri</name>
    <dbReference type="NCBI Taxonomy" id="1745969"/>
    <lineage>
        <taxon>Eukaryota</taxon>
        <taxon>Fungi</taxon>
        <taxon>Dikarya</taxon>
        <taxon>Basidiomycota</taxon>
        <taxon>Agaricomycotina</taxon>
        <taxon>Agaricomycetes</taxon>
        <taxon>Agaricomycetidae</taxon>
        <taxon>Agaricales</taxon>
        <taxon>Marasmiineae</taxon>
        <taxon>Mycenaceae</taxon>
        <taxon>Mycena</taxon>
    </lineage>
</organism>
<evidence type="ECO:0000313" key="3">
    <source>
        <dbReference type="EMBL" id="KAJ7021622.1"/>
    </source>
</evidence>
<keyword evidence="2" id="KW-0732">Signal</keyword>
<reference evidence="3" key="1">
    <citation type="submission" date="2023-03" db="EMBL/GenBank/DDBJ databases">
        <title>Massive genome expansion in bonnet fungi (Mycena s.s.) driven by repeated elements and novel gene families across ecological guilds.</title>
        <authorList>
            <consortium name="Lawrence Berkeley National Laboratory"/>
            <person name="Harder C.B."/>
            <person name="Miyauchi S."/>
            <person name="Viragh M."/>
            <person name="Kuo A."/>
            <person name="Thoen E."/>
            <person name="Andreopoulos B."/>
            <person name="Lu D."/>
            <person name="Skrede I."/>
            <person name="Drula E."/>
            <person name="Henrissat B."/>
            <person name="Morin E."/>
            <person name="Kohler A."/>
            <person name="Barry K."/>
            <person name="LaButti K."/>
            <person name="Morin E."/>
            <person name="Salamov A."/>
            <person name="Lipzen A."/>
            <person name="Mereny Z."/>
            <person name="Hegedus B."/>
            <person name="Baldrian P."/>
            <person name="Stursova M."/>
            <person name="Weitz H."/>
            <person name="Taylor A."/>
            <person name="Grigoriev I.V."/>
            <person name="Nagy L.G."/>
            <person name="Martin F."/>
            <person name="Kauserud H."/>
        </authorList>
    </citation>
    <scope>NUCLEOTIDE SEQUENCE</scope>
    <source>
        <strain evidence="3">CBHHK200</strain>
    </source>
</reference>
<evidence type="ECO:0000256" key="1">
    <source>
        <dbReference type="SAM" id="MobiDB-lite"/>
    </source>
</evidence>